<comment type="caution">
    <text evidence="2">The sequence shown here is derived from an EMBL/GenBank/DDBJ whole genome shotgun (WGS) entry which is preliminary data.</text>
</comment>
<proteinExistence type="predicted"/>
<dbReference type="Proteomes" id="UP000816034">
    <property type="component" value="Unassembled WGS sequence"/>
</dbReference>
<keyword evidence="1" id="KW-0812">Transmembrane</keyword>
<dbReference type="GeneID" id="68106157"/>
<keyword evidence="1" id="KW-1133">Transmembrane helix</keyword>
<dbReference type="EMBL" id="PYSW02000072">
    <property type="protein sequence ID" value="KAG2372640.1"/>
    <property type="molecule type" value="Genomic_DNA"/>
</dbReference>
<dbReference type="AlphaFoldDB" id="A0AA88GBU0"/>
<protein>
    <submittedName>
        <fullName evidence="2">Uncharacterized protein</fullName>
    </submittedName>
</protein>
<gene>
    <name evidence="2" type="ORF">C9374_013704</name>
</gene>
<evidence type="ECO:0000313" key="3">
    <source>
        <dbReference type="Proteomes" id="UP000816034"/>
    </source>
</evidence>
<dbReference type="RefSeq" id="XP_044541815.1">
    <property type="nucleotide sequence ID" value="XM_044689610.1"/>
</dbReference>
<keyword evidence="3" id="KW-1185">Reference proteome</keyword>
<organism evidence="2 3">
    <name type="scientific">Naegleria lovaniensis</name>
    <name type="common">Amoeba</name>
    <dbReference type="NCBI Taxonomy" id="51637"/>
    <lineage>
        <taxon>Eukaryota</taxon>
        <taxon>Discoba</taxon>
        <taxon>Heterolobosea</taxon>
        <taxon>Tetramitia</taxon>
        <taxon>Eutetramitia</taxon>
        <taxon>Vahlkampfiidae</taxon>
        <taxon>Naegleria</taxon>
    </lineage>
</organism>
<evidence type="ECO:0000313" key="2">
    <source>
        <dbReference type="EMBL" id="KAG2372640.1"/>
    </source>
</evidence>
<reference evidence="2 3" key="1">
    <citation type="journal article" date="2018" name="BMC Genomics">
        <title>The genome of Naegleria lovaniensis, the basis for a comparative approach to unravel pathogenicity factors of the human pathogenic amoeba N. fowleri.</title>
        <authorList>
            <person name="Liechti N."/>
            <person name="Schurch N."/>
            <person name="Bruggmann R."/>
            <person name="Wittwer M."/>
        </authorList>
    </citation>
    <scope>NUCLEOTIDE SEQUENCE [LARGE SCALE GENOMIC DNA]</scope>
    <source>
        <strain evidence="2 3">ATCC 30569</strain>
    </source>
</reference>
<sequence>MRHLPSIISFLLFTSSLLIFFFVQFSVQDYTLCCFPFVYSHKRYCPQVDSQIYYKSNESEVYTMHAQKDVTHQRARYDVYDYFKNGQQKDSYTTVLFRSPVDKLAYVFTNTSSSCTCYKFNPTGPIVPESCVEVYDDSVVNKTQMGGIPMTRVMNSNKYLDENLLAEYHVYAADTGLGDRTCWFFLETFFITSTSSDDTTRFSAIQSYYDQSTKVDPNAFGVDVKCPPPEKCDLIQENSAVLLELKKLEHGHAYRERSRKRN</sequence>
<evidence type="ECO:0000256" key="1">
    <source>
        <dbReference type="SAM" id="Phobius"/>
    </source>
</evidence>
<accession>A0AA88GBU0</accession>
<keyword evidence="1" id="KW-0472">Membrane</keyword>
<feature type="transmembrane region" description="Helical" evidence="1">
    <location>
        <begin position="7"/>
        <end position="27"/>
    </location>
</feature>
<name>A0AA88GBU0_NAELO</name>